<keyword evidence="1" id="KW-1133">Transmembrane helix</keyword>
<dbReference type="RefSeq" id="WP_266151080.1">
    <property type="nucleotide sequence ID" value="NZ_CP064028.1"/>
</dbReference>
<evidence type="ECO:0000256" key="1">
    <source>
        <dbReference type="SAM" id="Phobius"/>
    </source>
</evidence>
<dbReference type="Pfam" id="PF17899">
    <property type="entry name" value="Peptidase_M61_N"/>
    <property type="match status" value="1"/>
</dbReference>
<dbReference type="InterPro" id="IPR040756">
    <property type="entry name" value="Peptidase_M61_N"/>
</dbReference>
<dbReference type="Gene3D" id="1.10.390.10">
    <property type="entry name" value="Neutral Protease Domain 2"/>
    <property type="match status" value="1"/>
</dbReference>
<dbReference type="SUPFAM" id="SSF50156">
    <property type="entry name" value="PDZ domain-like"/>
    <property type="match status" value="1"/>
</dbReference>
<dbReference type="SUPFAM" id="SSF55486">
    <property type="entry name" value="Metalloproteases ('zincins'), catalytic domain"/>
    <property type="match status" value="1"/>
</dbReference>
<sequence length="687" mass="75215">MKRVLTSLFGGLTFDVLVTTIAMLTVPIKSLMLRIPRQLGRLPCCIGIVVLTLSTLMAGPAVAQVGSGPTAAPMPPALPAPLDRLFQGTIELAVSATDTDHQIFSVHETIPVQAPGDTVLLYPEWETASHAPTATVAELAGLVVLVDGKASEWRRDPADMHAFHVDVPKGAKLLTLDFQFLAPTQAHLLRPDMVMVPWQRVLLYPAGWYVRDIPVAATLALPPGLTPFTALALHAGKDGTLGFQPVTLEQLIDAPIYAGRYTRRIMLNGGAAQPVTLDLLADAEEDLAITQSEVERMKALIAQSLKTFGTAPYRHYDAIVTLSDVLSPDGGGGGVEHLEEGESNLPAAYFTNNAKQLNNLDLIAHEFVHAWNGRWRQPADLWSPTFNQPVGGSLLWVYEGQTEFWGRVLAARAGLRDHQQTLDKLAMDAATVANRSGQRWKDLQDSTNDAVYMAKHHVVWPDWQRREDYYPEGVLLWLDVDARLRELSHDERGIDDFARAFFVKDSAQPTRTYTFQDVCDALDRVAPDDWAAFLNQHLHSHSADEAIAGLARAGWKLVYTDTPTETFRQNEEEAGAINLDYSIGVQISADGSVQSVRWDSPAFRAGLSPGSKVLEVNGRPMSSRALLAAVESAGTKLLSIRADIHGNKRVVTIDYRGGLRYPHLERIADTPDRLSALLGKGGVKVVE</sequence>
<dbReference type="EMBL" id="JBHSGA010000011">
    <property type="protein sequence ID" value="MFC4526110.1"/>
    <property type="molecule type" value="Genomic_DNA"/>
</dbReference>
<feature type="domain" description="PDZ" evidence="2">
    <location>
        <begin position="566"/>
        <end position="637"/>
    </location>
</feature>
<proteinExistence type="predicted"/>
<dbReference type="Pfam" id="PF05299">
    <property type="entry name" value="Peptidase_M61"/>
    <property type="match status" value="1"/>
</dbReference>
<gene>
    <name evidence="3" type="ORF">ACFO5W_05615</name>
</gene>
<dbReference type="Gene3D" id="2.60.40.3650">
    <property type="match status" value="1"/>
</dbReference>
<comment type="caution">
    <text evidence="3">The sequence shown here is derived from an EMBL/GenBank/DDBJ whole genome shotgun (WGS) entry which is preliminary data.</text>
</comment>
<evidence type="ECO:0000313" key="3">
    <source>
        <dbReference type="EMBL" id="MFC4526110.1"/>
    </source>
</evidence>
<evidence type="ECO:0000259" key="2">
    <source>
        <dbReference type="PROSITE" id="PS50106"/>
    </source>
</evidence>
<dbReference type="PROSITE" id="PS50106">
    <property type="entry name" value="PDZ"/>
    <property type="match status" value="1"/>
</dbReference>
<dbReference type="InterPro" id="IPR024191">
    <property type="entry name" value="Peptidase_M61"/>
</dbReference>
<dbReference type="InterPro" id="IPR001478">
    <property type="entry name" value="PDZ"/>
</dbReference>
<organism evidence="3 4">
    <name type="scientific">Dyella halodurans</name>
    <dbReference type="NCBI Taxonomy" id="1920171"/>
    <lineage>
        <taxon>Bacteria</taxon>
        <taxon>Pseudomonadati</taxon>
        <taxon>Pseudomonadota</taxon>
        <taxon>Gammaproteobacteria</taxon>
        <taxon>Lysobacterales</taxon>
        <taxon>Rhodanobacteraceae</taxon>
        <taxon>Dyella</taxon>
    </lineage>
</organism>
<dbReference type="InterPro" id="IPR007963">
    <property type="entry name" value="Peptidase_M61_catalytic"/>
</dbReference>
<dbReference type="PIRSF" id="PIRSF016493">
    <property type="entry name" value="Glycyl_aminpptds"/>
    <property type="match status" value="1"/>
</dbReference>
<reference evidence="4" key="1">
    <citation type="journal article" date="2019" name="Int. J. Syst. Evol. Microbiol.">
        <title>The Global Catalogue of Microorganisms (GCM) 10K type strain sequencing project: providing services to taxonomists for standard genome sequencing and annotation.</title>
        <authorList>
            <consortium name="The Broad Institute Genomics Platform"/>
            <consortium name="The Broad Institute Genome Sequencing Center for Infectious Disease"/>
            <person name="Wu L."/>
            <person name="Ma J."/>
        </authorList>
    </citation>
    <scope>NUCLEOTIDE SEQUENCE [LARGE SCALE GENOMIC DNA]</scope>
    <source>
        <strain evidence="4">CCM 4481</strain>
    </source>
</reference>
<keyword evidence="1" id="KW-0472">Membrane</keyword>
<accession>A0ABV9C074</accession>
<evidence type="ECO:0000313" key="4">
    <source>
        <dbReference type="Proteomes" id="UP001595961"/>
    </source>
</evidence>
<dbReference type="Gene3D" id="2.30.42.10">
    <property type="match status" value="1"/>
</dbReference>
<dbReference type="InterPro" id="IPR036034">
    <property type="entry name" value="PDZ_sf"/>
</dbReference>
<dbReference type="Proteomes" id="UP001595961">
    <property type="component" value="Unassembled WGS sequence"/>
</dbReference>
<keyword evidence="1" id="KW-0812">Transmembrane</keyword>
<name>A0ABV9C074_9GAMM</name>
<dbReference type="InterPro" id="IPR027268">
    <property type="entry name" value="Peptidase_M4/M1_CTD_sf"/>
</dbReference>
<feature type="transmembrane region" description="Helical" evidence="1">
    <location>
        <begin position="6"/>
        <end position="28"/>
    </location>
</feature>
<keyword evidence="4" id="KW-1185">Reference proteome</keyword>
<feature type="transmembrane region" description="Helical" evidence="1">
    <location>
        <begin position="40"/>
        <end position="63"/>
    </location>
</feature>
<protein>
    <submittedName>
        <fullName evidence="3">M61 family peptidase</fullName>
    </submittedName>
</protein>